<sequence>MRFAEFGNISADSVQVHILPNNAIRFAEFFWVDQVCYLPYPSGSYYLFVEEDA</sequence>
<evidence type="ECO:0000313" key="2">
    <source>
        <dbReference type="Proteomes" id="UP000033882"/>
    </source>
</evidence>
<accession>A0A0G1U785</accession>
<proteinExistence type="predicted"/>
<organism evidence="1 2">
    <name type="scientific">Candidatus Wolfebacteria bacterium GW2011_GWA2_47_9b</name>
    <dbReference type="NCBI Taxonomy" id="1619005"/>
    <lineage>
        <taxon>Bacteria</taxon>
        <taxon>Candidatus Wolfeibacteriota</taxon>
    </lineage>
</organism>
<protein>
    <submittedName>
        <fullName evidence="1">Uncharacterized protein</fullName>
    </submittedName>
</protein>
<comment type="caution">
    <text evidence="1">The sequence shown here is derived from an EMBL/GenBank/DDBJ whole genome shotgun (WGS) entry which is preliminary data.</text>
</comment>
<evidence type="ECO:0000313" key="1">
    <source>
        <dbReference type="EMBL" id="KKU89959.1"/>
    </source>
</evidence>
<dbReference type="EMBL" id="LCPB01000007">
    <property type="protein sequence ID" value="KKU89959.1"/>
    <property type="molecule type" value="Genomic_DNA"/>
</dbReference>
<dbReference type="Proteomes" id="UP000033882">
    <property type="component" value="Unassembled WGS sequence"/>
</dbReference>
<dbReference type="AlphaFoldDB" id="A0A0G1U785"/>
<reference evidence="1 2" key="1">
    <citation type="journal article" date="2015" name="Nature">
        <title>rRNA introns, odd ribosomes, and small enigmatic genomes across a large radiation of phyla.</title>
        <authorList>
            <person name="Brown C.T."/>
            <person name="Hug L.A."/>
            <person name="Thomas B.C."/>
            <person name="Sharon I."/>
            <person name="Castelle C.J."/>
            <person name="Singh A."/>
            <person name="Wilkins M.J."/>
            <person name="Williams K.H."/>
            <person name="Banfield J.F."/>
        </authorList>
    </citation>
    <scope>NUCLEOTIDE SEQUENCE [LARGE SCALE GENOMIC DNA]</scope>
</reference>
<gene>
    <name evidence="1" type="ORF">UY19_C0007G0045</name>
</gene>
<name>A0A0G1U785_9BACT</name>